<evidence type="ECO:0000256" key="3">
    <source>
        <dbReference type="RuleBase" id="RU004378"/>
    </source>
</evidence>
<dbReference type="GO" id="GO:0007304">
    <property type="term" value="P:chorion-containing eggshell formation"/>
    <property type="evidence" value="ECO:0007669"/>
    <property type="project" value="InterPro"/>
</dbReference>
<feature type="chain" id="PRO_5042507888" evidence="4">
    <location>
        <begin position="22"/>
        <end position="181"/>
    </location>
</feature>
<proteinExistence type="inferred from homology"/>
<sequence length="181" mass="18090">MTSKAVYLFCAQVFLVQSISGFCINGAWPNGVAGDLAWAGQGYEVPLMAAPCAGPGPFLGAYDLAAIPSSYGGGFVISSASPVQPYGVSLMSENAIDGILVVGGELPFLGTVGLEGALPTAGTGTISYGCGNGNVGMISEDVMPMAAGMGWAAGAYAPMANGYGYANWASPAVEYGCGAIY</sequence>
<keyword evidence="2" id="KW-0677">Repeat</keyword>
<dbReference type="KEGG" id="pxu:106123837"/>
<dbReference type="Proteomes" id="UP000694872">
    <property type="component" value="Unplaced"/>
</dbReference>
<evidence type="ECO:0000313" key="5">
    <source>
        <dbReference type="RefSeq" id="XP_013175697.1"/>
    </source>
</evidence>
<dbReference type="GO" id="GO:0042600">
    <property type="term" value="C:egg chorion"/>
    <property type="evidence" value="ECO:0007669"/>
    <property type="project" value="InterPro"/>
</dbReference>
<dbReference type="Pfam" id="PF01723">
    <property type="entry name" value="Chorion_1"/>
    <property type="match status" value="1"/>
</dbReference>
<dbReference type="RefSeq" id="XP_013175697.1">
    <property type="nucleotide sequence ID" value="XM_013320243.1"/>
</dbReference>
<evidence type="ECO:0000256" key="1">
    <source>
        <dbReference type="ARBA" id="ARBA00005906"/>
    </source>
</evidence>
<evidence type="ECO:0000256" key="2">
    <source>
        <dbReference type="ARBA" id="ARBA00022737"/>
    </source>
</evidence>
<dbReference type="InterPro" id="IPR002635">
    <property type="entry name" value="Chorion"/>
</dbReference>
<dbReference type="GeneID" id="106123837"/>
<name>A0AAJ6ZMD7_PAPXU</name>
<keyword evidence="4" id="KW-0732">Signal</keyword>
<feature type="signal peptide" evidence="4">
    <location>
        <begin position="1"/>
        <end position="21"/>
    </location>
</feature>
<evidence type="ECO:0000256" key="4">
    <source>
        <dbReference type="SAM" id="SignalP"/>
    </source>
</evidence>
<reference evidence="5" key="1">
    <citation type="submission" date="2025-08" db="UniProtKB">
        <authorList>
            <consortium name="RefSeq"/>
        </authorList>
    </citation>
    <scope>IDENTIFICATION</scope>
</reference>
<comment type="similarity">
    <text evidence="1 3">Belongs to the chorion protein family.</text>
</comment>
<dbReference type="AlphaFoldDB" id="A0AAJ6ZMD7"/>
<protein>
    <submittedName>
        <fullName evidence="5">Chorion class B protein PC10-like</fullName>
    </submittedName>
</protein>
<dbReference type="GO" id="GO:0005213">
    <property type="term" value="F:structural constituent of egg chorion"/>
    <property type="evidence" value="ECO:0007669"/>
    <property type="project" value="InterPro"/>
</dbReference>
<accession>A0AAJ6ZMD7</accession>
<gene>
    <name evidence="5" type="primary">LOC106123837</name>
</gene>
<organism evidence="5">
    <name type="scientific">Papilio xuthus</name>
    <name type="common">Asian swallowtail butterfly</name>
    <dbReference type="NCBI Taxonomy" id="66420"/>
    <lineage>
        <taxon>Eukaryota</taxon>
        <taxon>Metazoa</taxon>
        <taxon>Ecdysozoa</taxon>
        <taxon>Arthropoda</taxon>
        <taxon>Hexapoda</taxon>
        <taxon>Insecta</taxon>
        <taxon>Pterygota</taxon>
        <taxon>Neoptera</taxon>
        <taxon>Endopterygota</taxon>
        <taxon>Lepidoptera</taxon>
        <taxon>Glossata</taxon>
        <taxon>Ditrysia</taxon>
        <taxon>Papilionoidea</taxon>
        <taxon>Papilionidae</taxon>
        <taxon>Papilioninae</taxon>
        <taxon>Papilio</taxon>
    </lineage>
</organism>